<dbReference type="AlphaFoldDB" id="A0A8T8K722"/>
<proteinExistence type="predicted"/>
<evidence type="ECO:0000259" key="3">
    <source>
        <dbReference type="Pfam" id="PF03703"/>
    </source>
</evidence>
<dbReference type="GeneID" id="64819682"/>
<dbReference type="EMBL" id="CP058560">
    <property type="protein sequence ID" value="QUH22800.1"/>
    <property type="molecule type" value="Genomic_DNA"/>
</dbReference>
<accession>A0A8T8K722</accession>
<organism evidence="4 5">
    <name type="scientific">Methanobacterium alkalithermotolerans</name>
    <dbReference type="NCBI Taxonomy" id="2731220"/>
    <lineage>
        <taxon>Archaea</taxon>
        <taxon>Methanobacteriati</taxon>
        <taxon>Methanobacteriota</taxon>
        <taxon>Methanomada group</taxon>
        <taxon>Methanobacteria</taxon>
        <taxon>Methanobacteriales</taxon>
        <taxon>Methanobacteriaceae</taxon>
        <taxon>Methanobacterium</taxon>
    </lineage>
</organism>
<protein>
    <submittedName>
        <fullName evidence="4">PH domain-containing protein</fullName>
    </submittedName>
</protein>
<keyword evidence="2" id="KW-0472">Membrane</keyword>
<reference evidence="4" key="1">
    <citation type="submission" date="2020-07" db="EMBL/GenBank/DDBJ databases">
        <title>Methanobacterium. sp. MethCan genome.</title>
        <authorList>
            <person name="Postec A."/>
            <person name="Quemeneur M."/>
        </authorList>
    </citation>
    <scope>NUCLEOTIDE SEQUENCE</scope>
    <source>
        <strain evidence="4">MethCAN</strain>
    </source>
</reference>
<dbReference type="PANTHER" id="PTHR37938">
    <property type="entry name" value="BLL0215 PROTEIN"/>
    <property type="match status" value="1"/>
</dbReference>
<evidence type="ECO:0000256" key="1">
    <source>
        <dbReference type="SAM" id="MobiDB-lite"/>
    </source>
</evidence>
<dbReference type="PANTHER" id="PTHR37938:SF1">
    <property type="entry name" value="BLL0215 PROTEIN"/>
    <property type="match status" value="1"/>
</dbReference>
<keyword evidence="5" id="KW-1185">Reference proteome</keyword>
<evidence type="ECO:0000256" key="2">
    <source>
        <dbReference type="SAM" id="Phobius"/>
    </source>
</evidence>
<feature type="region of interest" description="Disordered" evidence="1">
    <location>
        <begin position="200"/>
        <end position="227"/>
    </location>
</feature>
<dbReference type="OrthoDB" id="78147at2157"/>
<feature type="domain" description="YdbS-like PH" evidence="3">
    <location>
        <begin position="99"/>
        <end position="175"/>
    </location>
</feature>
<dbReference type="Proteomes" id="UP000681041">
    <property type="component" value="Chromosome"/>
</dbReference>
<keyword evidence="2" id="KW-1133">Transmembrane helix</keyword>
<dbReference type="RefSeq" id="WP_211533747.1">
    <property type="nucleotide sequence ID" value="NZ_CP058560.1"/>
</dbReference>
<gene>
    <name evidence="4" type="ORF">HYG87_02915</name>
</gene>
<dbReference type="Pfam" id="PF03703">
    <property type="entry name" value="bPH_2"/>
    <property type="match status" value="1"/>
</dbReference>
<name>A0A8T8K722_9EURY</name>
<sequence length="227" mass="26826">MIVIYDKMFGTNRNSYPDGEKVILRTRPRIFIHSKSAIIKILFIGLLFYSFNSIISFTVTIQSYLIEFVQIPLVQGVSIAILLIIFFLILWAVWDLISWKFTEYILTNQRIIIQKGMLNKKRSYIRYNKVQDVVIYQNLLERIFSSGDIEIFSGHENTSIILENIPQPYHLEDKINRMIDQNLSYTQMAREIQKEIEGETNGEIYTQNPPRRGKKPIMENHARKFKR</sequence>
<keyword evidence="2" id="KW-0812">Transmembrane</keyword>
<feature type="transmembrane region" description="Helical" evidence="2">
    <location>
        <begin position="73"/>
        <end position="94"/>
    </location>
</feature>
<feature type="transmembrane region" description="Helical" evidence="2">
    <location>
        <begin position="37"/>
        <end position="61"/>
    </location>
</feature>
<dbReference type="InterPro" id="IPR005182">
    <property type="entry name" value="YdbS-like_PH"/>
</dbReference>
<evidence type="ECO:0000313" key="5">
    <source>
        <dbReference type="Proteomes" id="UP000681041"/>
    </source>
</evidence>
<dbReference type="KEGG" id="meme:HYG87_02915"/>
<feature type="compositionally biased region" description="Basic and acidic residues" evidence="1">
    <location>
        <begin position="216"/>
        <end position="227"/>
    </location>
</feature>
<evidence type="ECO:0000313" key="4">
    <source>
        <dbReference type="EMBL" id="QUH22800.1"/>
    </source>
</evidence>